<dbReference type="PANTHER" id="PTHR42681">
    <property type="entry name" value="MALONYL-COA-ACYL CARRIER PROTEIN TRANSACYLASE, MITOCHONDRIAL"/>
    <property type="match status" value="1"/>
</dbReference>
<dbReference type="OrthoDB" id="9808564at2"/>
<evidence type="ECO:0000256" key="5">
    <source>
        <dbReference type="ARBA" id="ARBA00048462"/>
    </source>
</evidence>
<dbReference type="InterPro" id="IPR024925">
    <property type="entry name" value="Malonyl_CoA-ACP_transAc"/>
</dbReference>
<feature type="active site" evidence="7">
    <location>
        <position position="94"/>
    </location>
</feature>
<keyword evidence="4 6" id="KW-0012">Acyltransferase</keyword>
<dbReference type="PIRSF" id="PIRSF000446">
    <property type="entry name" value="Mct"/>
    <property type="match status" value="1"/>
</dbReference>
<evidence type="ECO:0000256" key="2">
    <source>
        <dbReference type="ARBA" id="ARBA00018953"/>
    </source>
</evidence>
<sequence length="313" mass="32651">MTDHKRAFLFPGQGSQAVGMLGDMIANADVVRDTFGEAGEALGYDLLDLVSNGPEDSLNATERTQPAILTASVALWRLWQHKGGPVPDYLAGHSLGEYSALVAAGVLKFADAVRLVEKRGQLMQSAVPAGEGGMAAIIGLTDEQVLEACAAAGTDVCEAVNFNAPGQVVIAGSKAGVDKGMAAAKELGAKRALPLAVSAPSHCVLMKPAAESLAAELASIDLQPAQIPIVQNVDARAYTEVAILRTNLVEQLYRPVQWVQTVQNLAAEGVGEAFECGPGKVLAGLVKRIERSMTVSPLEQPSAFEDAVNAARN</sequence>
<evidence type="ECO:0000313" key="9">
    <source>
        <dbReference type="EMBL" id="TGG95622.1"/>
    </source>
</evidence>
<evidence type="ECO:0000256" key="7">
    <source>
        <dbReference type="PIRSR" id="PIRSR000446-1"/>
    </source>
</evidence>
<dbReference type="InterPro" id="IPR016035">
    <property type="entry name" value="Acyl_Trfase/lysoPLipase"/>
</dbReference>
<dbReference type="FunFam" id="3.30.70.250:FF:000001">
    <property type="entry name" value="Malonyl CoA-acyl carrier protein transacylase"/>
    <property type="match status" value="1"/>
</dbReference>
<dbReference type="Gene3D" id="3.40.366.10">
    <property type="entry name" value="Malonyl-Coenzyme A Acyl Carrier Protein, domain 2"/>
    <property type="match status" value="1"/>
</dbReference>
<dbReference type="Proteomes" id="UP000297475">
    <property type="component" value="Unassembled WGS sequence"/>
</dbReference>
<dbReference type="Gene3D" id="3.30.70.250">
    <property type="entry name" value="Malonyl-CoA ACP transacylase, ACP-binding"/>
    <property type="match status" value="1"/>
</dbReference>
<evidence type="ECO:0000313" key="10">
    <source>
        <dbReference type="Proteomes" id="UP000297475"/>
    </source>
</evidence>
<dbReference type="RefSeq" id="WP_135481438.1">
    <property type="nucleotide sequence ID" value="NZ_SRMF01000001.1"/>
</dbReference>
<dbReference type="EC" id="2.3.1.39" evidence="1 6"/>
<proteinExistence type="inferred from homology"/>
<keyword evidence="3 6" id="KW-0808">Transferase</keyword>
<comment type="caution">
    <text evidence="9">The sequence shown here is derived from an EMBL/GenBank/DDBJ whole genome shotgun (WGS) entry which is preliminary data.</text>
</comment>
<reference evidence="9 10" key="1">
    <citation type="submission" date="2019-04" db="EMBL/GenBank/DDBJ databases">
        <title>Natronospirillum operosus gen. nov., sp. nov., a haloalkaliphilic satellite isolated from decaying biomass of laboratory culture of cyanobacterium Geitlerinema sp. and proposal of Natronospirillaceae fam. nov. and Saccharospirillaceae fam. nov.</title>
        <authorList>
            <person name="Kevbrin V."/>
            <person name="Boltyanskaya Y."/>
            <person name="Koziaeva V."/>
            <person name="Grouzdev D.S."/>
            <person name="Park M."/>
            <person name="Cho J."/>
        </authorList>
    </citation>
    <scope>NUCLEOTIDE SEQUENCE [LARGE SCALE GENOMIC DNA]</scope>
    <source>
        <strain evidence="9 10">G-116</strain>
    </source>
</reference>
<evidence type="ECO:0000256" key="1">
    <source>
        <dbReference type="ARBA" id="ARBA00013258"/>
    </source>
</evidence>
<dbReference type="GO" id="GO:0005829">
    <property type="term" value="C:cytosol"/>
    <property type="evidence" value="ECO:0007669"/>
    <property type="project" value="TreeGrafter"/>
</dbReference>
<evidence type="ECO:0000256" key="6">
    <source>
        <dbReference type="PIRNR" id="PIRNR000446"/>
    </source>
</evidence>
<dbReference type="SMART" id="SM00827">
    <property type="entry name" value="PKS_AT"/>
    <property type="match status" value="1"/>
</dbReference>
<dbReference type="InterPro" id="IPR016036">
    <property type="entry name" value="Malonyl_transacylase_ACP-bd"/>
</dbReference>
<protein>
    <recommendedName>
        <fullName evidence="2 6">Malonyl CoA-acyl carrier protein transacylase</fullName>
        <ecNumber evidence="1 6">2.3.1.39</ecNumber>
    </recommendedName>
</protein>
<dbReference type="AlphaFoldDB" id="A0A4Z0WBU1"/>
<dbReference type="GO" id="GO:0006633">
    <property type="term" value="P:fatty acid biosynthetic process"/>
    <property type="evidence" value="ECO:0007669"/>
    <property type="project" value="TreeGrafter"/>
</dbReference>
<dbReference type="SUPFAM" id="SSF55048">
    <property type="entry name" value="Probable ACP-binding domain of malonyl-CoA ACP transacylase"/>
    <property type="match status" value="1"/>
</dbReference>
<dbReference type="GO" id="GO:0004314">
    <property type="term" value="F:[acyl-carrier-protein] S-malonyltransferase activity"/>
    <property type="evidence" value="ECO:0007669"/>
    <property type="project" value="UniProtKB-EC"/>
</dbReference>
<dbReference type="InterPro" id="IPR050858">
    <property type="entry name" value="Mal-CoA-ACP_Trans/PKS_FabD"/>
</dbReference>
<dbReference type="Pfam" id="PF00698">
    <property type="entry name" value="Acyl_transf_1"/>
    <property type="match status" value="1"/>
</dbReference>
<comment type="similarity">
    <text evidence="6">Belongs to the fabD family.</text>
</comment>
<dbReference type="InterPro" id="IPR014043">
    <property type="entry name" value="Acyl_transferase_dom"/>
</dbReference>
<evidence type="ECO:0000256" key="3">
    <source>
        <dbReference type="ARBA" id="ARBA00022679"/>
    </source>
</evidence>
<keyword evidence="10" id="KW-1185">Reference proteome</keyword>
<organism evidence="9 10">
    <name type="scientific">Natronospirillum operosum</name>
    <dbReference type="NCBI Taxonomy" id="2759953"/>
    <lineage>
        <taxon>Bacteria</taxon>
        <taxon>Pseudomonadati</taxon>
        <taxon>Pseudomonadota</taxon>
        <taxon>Gammaproteobacteria</taxon>
        <taxon>Oceanospirillales</taxon>
        <taxon>Natronospirillaceae</taxon>
        <taxon>Natronospirillum</taxon>
    </lineage>
</organism>
<feature type="domain" description="Malonyl-CoA:ACP transacylase (MAT)" evidence="8">
    <location>
        <begin position="9"/>
        <end position="302"/>
    </location>
</feature>
<dbReference type="InterPro" id="IPR001227">
    <property type="entry name" value="Ac_transferase_dom_sf"/>
</dbReference>
<name>A0A4Z0WBU1_9GAMM</name>
<accession>A0A4Z0WBU1</accession>
<evidence type="ECO:0000256" key="4">
    <source>
        <dbReference type="ARBA" id="ARBA00023315"/>
    </source>
</evidence>
<evidence type="ECO:0000259" key="8">
    <source>
        <dbReference type="SMART" id="SM00827"/>
    </source>
</evidence>
<feature type="active site" evidence="7">
    <location>
        <position position="202"/>
    </location>
</feature>
<dbReference type="EMBL" id="SRMF01000001">
    <property type="protein sequence ID" value="TGG95622.1"/>
    <property type="molecule type" value="Genomic_DNA"/>
</dbReference>
<dbReference type="SUPFAM" id="SSF52151">
    <property type="entry name" value="FabD/lysophospholipase-like"/>
    <property type="match status" value="1"/>
</dbReference>
<gene>
    <name evidence="9" type="primary">fabD</name>
    <name evidence="9" type="ORF">E4656_04195</name>
</gene>
<dbReference type="InterPro" id="IPR004410">
    <property type="entry name" value="Malonyl_CoA-ACP_transAc_FabD"/>
</dbReference>
<dbReference type="PANTHER" id="PTHR42681:SF1">
    <property type="entry name" value="MALONYL-COA-ACYL CARRIER PROTEIN TRANSACYLASE, MITOCHONDRIAL"/>
    <property type="match status" value="1"/>
</dbReference>
<comment type="catalytic activity">
    <reaction evidence="5 6">
        <text>holo-[ACP] + malonyl-CoA = malonyl-[ACP] + CoA</text>
        <dbReference type="Rhea" id="RHEA:41792"/>
        <dbReference type="Rhea" id="RHEA-COMP:9623"/>
        <dbReference type="Rhea" id="RHEA-COMP:9685"/>
        <dbReference type="ChEBI" id="CHEBI:57287"/>
        <dbReference type="ChEBI" id="CHEBI:57384"/>
        <dbReference type="ChEBI" id="CHEBI:64479"/>
        <dbReference type="ChEBI" id="CHEBI:78449"/>
        <dbReference type="EC" id="2.3.1.39"/>
    </reaction>
</comment>
<dbReference type="NCBIfam" id="TIGR00128">
    <property type="entry name" value="fabD"/>
    <property type="match status" value="1"/>
</dbReference>